<protein>
    <recommendedName>
        <fullName evidence="4">Zinc finger PHD-type domain-containing protein</fullName>
    </recommendedName>
</protein>
<feature type="compositionally biased region" description="Basic and acidic residues" evidence="1">
    <location>
        <begin position="571"/>
        <end position="589"/>
    </location>
</feature>
<keyword evidence="3" id="KW-1185">Reference proteome</keyword>
<accession>A0ABR3FC79</accession>
<evidence type="ECO:0008006" key="4">
    <source>
        <dbReference type="Google" id="ProtNLM"/>
    </source>
</evidence>
<evidence type="ECO:0000313" key="3">
    <source>
        <dbReference type="Proteomes" id="UP001465976"/>
    </source>
</evidence>
<sequence length="606" mass="69423">MPRGYDGYYTTSVVYKLAGGSKAQEWFWTRQRDHLKSTLGLVLSPMYPQEFASQPILENPDFSKLPIKDMLWLASKPKSLPHLEYAKHDTLGKPLTHSKRPNPVINLEYDSEPVSSVSETQSLDDFFLEAAESRDSRNTPEGFDSDSFADLSNDAPKVSVPPPSITSVILNCRCGNTGNDSSQYTLGDLIKCMGCKQYSHAACMSHDEASRKGGFICEDCLGPSLLKEALNLNTQAVEPRAEVKDRLRCGQMVLAKDGPLFHYPCRLIRRTSEGLRSPWTVQWYRGNQVHETAAHTPGTSQNIPVSRLVDSLWGDVKGRRGVRLGRWTTTAELSSMEETAKDLKYQIIRDPKKSVTHTALVDSVLQPHKPVFERLIFDRPALNHHDLPVLNYMKTQRTSVVPFDGGFPLETQSQVINWLYTNIHGIQDIAATWIVDGTLQHGLTLLIQDSHGREFEAERFCPRNTVEKKRYVLQRSWTKLLEWTPDTQEKVKRWVDVDREALAILERKMFDRSRSAGQAGNCQWGLDAGIHQNGWFPYFQFRDWEVDQDRDDEAELERGRRFDQDPYTVKWKKDEEERKRQEKEQEKRNSSLRPKPKPAFKSSKPQ</sequence>
<reference evidence="2 3" key="1">
    <citation type="submission" date="2024-02" db="EMBL/GenBank/DDBJ databases">
        <title>A draft genome for the cacao thread blight pathogen Marasmius crinis-equi.</title>
        <authorList>
            <person name="Cohen S.P."/>
            <person name="Baruah I.K."/>
            <person name="Amoako-Attah I."/>
            <person name="Bukari Y."/>
            <person name="Meinhardt L.W."/>
            <person name="Bailey B.A."/>
        </authorList>
    </citation>
    <scope>NUCLEOTIDE SEQUENCE [LARGE SCALE GENOMIC DNA]</scope>
    <source>
        <strain evidence="2 3">GH-76</strain>
    </source>
</reference>
<dbReference type="EMBL" id="JBAHYK010000566">
    <property type="protein sequence ID" value="KAL0572914.1"/>
    <property type="molecule type" value="Genomic_DNA"/>
</dbReference>
<dbReference type="Proteomes" id="UP001465976">
    <property type="component" value="Unassembled WGS sequence"/>
</dbReference>
<evidence type="ECO:0000313" key="2">
    <source>
        <dbReference type="EMBL" id="KAL0572914.1"/>
    </source>
</evidence>
<dbReference type="InterPro" id="IPR013083">
    <property type="entry name" value="Znf_RING/FYVE/PHD"/>
</dbReference>
<comment type="caution">
    <text evidence="2">The sequence shown here is derived from an EMBL/GenBank/DDBJ whole genome shotgun (WGS) entry which is preliminary data.</text>
</comment>
<dbReference type="InterPro" id="IPR011011">
    <property type="entry name" value="Znf_FYVE_PHD"/>
</dbReference>
<proteinExistence type="predicted"/>
<evidence type="ECO:0000256" key="1">
    <source>
        <dbReference type="SAM" id="MobiDB-lite"/>
    </source>
</evidence>
<dbReference type="SUPFAM" id="SSF57903">
    <property type="entry name" value="FYVE/PHD zinc finger"/>
    <property type="match status" value="1"/>
</dbReference>
<gene>
    <name evidence="2" type="ORF">V5O48_009047</name>
</gene>
<feature type="region of interest" description="Disordered" evidence="1">
    <location>
        <begin position="571"/>
        <end position="606"/>
    </location>
</feature>
<organism evidence="2 3">
    <name type="scientific">Marasmius crinis-equi</name>
    <dbReference type="NCBI Taxonomy" id="585013"/>
    <lineage>
        <taxon>Eukaryota</taxon>
        <taxon>Fungi</taxon>
        <taxon>Dikarya</taxon>
        <taxon>Basidiomycota</taxon>
        <taxon>Agaricomycotina</taxon>
        <taxon>Agaricomycetes</taxon>
        <taxon>Agaricomycetidae</taxon>
        <taxon>Agaricales</taxon>
        <taxon>Marasmiineae</taxon>
        <taxon>Marasmiaceae</taxon>
        <taxon>Marasmius</taxon>
    </lineage>
</organism>
<feature type="region of interest" description="Disordered" evidence="1">
    <location>
        <begin position="131"/>
        <end position="159"/>
    </location>
</feature>
<name>A0ABR3FC79_9AGAR</name>
<dbReference type="Gene3D" id="3.30.40.10">
    <property type="entry name" value="Zinc/RING finger domain, C3HC4 (zinc finger)"/>
    <property type="match status" value="1"/>
</dbReference>